<feature type="domain" description="UbiC transcription regulator-associated" evidence="2">
    <location>
        <begin position="32"/>
        <end position="138"/>
    </location>
</feature>
<sequence length="138" mass="14750">MPDDQWVSESAPYIRPREGGSSNAWTEEAARRGRRGGQKTLSVTITVAPEEVRAALGLAQGEEVVVRRRLILLDDDPVELSDSYYPAAIAAGTRLADPRKIPGGAVGLLADLGFVGEDTVEHVRADIATSEQAELLGL</sequence>
<dbReference type="SUPFAM" id="SSF64288">
    <property type="entry name" value="Chorismate lyase-like"/>
    <property type="match status" value="1"/>
</dbReference>
<dbReference type="Pfam" id="PF07702">
    <property type="entry name" value="UTRA"/>
    <property type="match status" value="1"/>
</dbReference>
<proteinExistence type="predicted"/>
<feature type="region of interest" description="Disordered" evidence="1">
    <location>
        <begin position="1"/>
        <end position="38"/>
    </location>
</feature>
<reference evidence="3 4" key="1">
    <citation type="submission" date="2024-09" db="EMBL/GenBank/DDBJ databases">
        <authorList>
            <person name="Sun Q."/>
            <person name="Mori K."/>
        </authorList>
    </citation>
    <scope>NUCLEOTIDE SEQUENCE [LARGE SCALE GENOMIC DNA]</scope>
    <source>
        <strain evidence="3 4">JCM 4414</strain>
    </source>
</reference>
<evidence type="ECO:0000313" key="3">
    <source>
        <dbReference type="EMBL" id="MFB9558665.1"/>
    </source>
</evidence>
<feature type="non-terminal residue" evidence="3">
    <location>
        <position position="138"/>
    </location>
</feature>
<dbReference type="InterPro" id="IPR050679">
    <property type="entry name" value="Bact_HTH_transcr_reg"/>
</dbReference>
<dbReference type="Proteomes" id="UP001589716">
    <property type="component" value="Unassembled WGS sequence"/>
</dbReference>
<dbReference type="PANTHER" id="PTHR44846:SF17">
    <property type="entry name" value="GNTR-FAMILY TRANSCRIPTIONAL REGULATOR"/>
    <property type="match status" value="1"/>
</dbReference>
<evidence type="ECO:0000313" key="4">
    <source>
        <dbReference type="Proteomes" id="UP001589716"/>
    </source>
</evidence>
<dbReference type="InterPro" id="IPR011663">
    <property type="entry name" value="UTRA"/>
</dbReference>
<comment type="caution">
    <text evidence="3">The sequence shown here is derived from an EMBL/GenBank/DDBJ whole genome shotgun (WGS) entry which is preliminary data.</text>
</comment>
<name>A0ABV5QYR4_9ACTN</name>
<dbReference type="EMBL" id="JBHMCT010000059">
    <property type="protein sequence ID" value="MFB9558665.1"/>
    <property type="molecule type" value="Genomic_DNA"/>
</dbReference>
<dbReference type="Gene3D" id="3.40.1410.10">
    <property type="entry name" value="Chorismate lyase-like"/>
    <property type="match status" value="1"/>
</dbReference>
<organism evidence="3 4">
    <name type="scientific">Streptomyces roseoviridis</name>
    <dbReference type="NCBI Taxonomy" id="67361"/>
    <lineage>
        <taxon>Bacteria</taxon>
        <taxon>Bacillati</taxon>
        <taxon>Actinomycetota</taxon>
        <taxon>Actinomycetes</taxon>
        <taxon>Kitasatosporales</taxon>
        <taxon>Streptomycetaceae</taxon>
        <taxon>Streptomyces</taxon>
    </lineage>
</organism>
<dbReference type="PANTHER" id="PTHR44846">
    <property type="entry name" value="MANNOSYL-D-GLYCERATE TRANSPORT/METABOLISM SYSTEM REPRESSOR MNGR-RELATED"/>
    <property type="match status" value="1"/>
</dbReference>
<evidence type="ECO:0000259" key="2">
    <source>
        <dbReference type="Pfam" id="PF07702"/>
    </source>
</evidence>
<keyword evidence="4" id="KW-1185">Reference proteome</keyword>
<dbReference type="RefSeq" id="WP_382746297.1">
    <property type="nucleotide sequence ID" value="NZ_JBHMCT010000059.1"/>
</dbReference>
<accession>A0ABV5QYR4</accession>
<protein>
    <submittedName>
        <fullName evidence="3">UTRA domain-containing protein</fullName>
    </submittedName>
</protein>
<evidence type="ECO:0000256" key="1">
    <source>
        <dbReference type="SAM" id="MobiDB-lite"/>
    </source>
</evidence>
<dbReference type="InterPro" id="IPR028978">
    <property type="entry name" value="Chorismate_lyase_/UTRA_dom_sf"/>
</dbReference>
<gene>
    <name evidence="3" type="ORF">ACFFTP_31355</name>
</gene>